<evidence type="ECO:0000256" key="5">
    <source>
        <dbReference type="ARBA" id="ARBA00022801"/>
    </source>
</evidence>
<dbReference type="SUPFAM" id="SSF51126">
    <property type="entry name" value="Pectin lyase-like"/>
    <property type="match status" value="1"/>
</dbReference>
<keyword evidence="10" id="KW-1185">Reference proteome</keyword>
<gene>
    <name evidence="9" type="ORF">CSSPJE1EN1_LOCUS23248</name>
</gene>
<comment type="subcellular location">
    <subcellularLocation>
        <location evidence="1">Secreted</location>
        <location evidence="1">Cell wall</location>
    </subcellularLocation>
</comment>
<dbReference type="EMBL" id="OZ020103">
    <property type="protein sequence ID" value="CAK9277770.1"/>
    <property type="molecule type" value="Genomic_DNA"/>
</dbReference>
<dbReference type="InterPro" id="IPR011050">
    <property type="entry name" value="Pectin_lyase_fold/virulence"/>
</dbReference>
<dbReference type="InterPro" id="IPR000743">
    <property type="entry name" value="Glyco_hydro_28"/>
</dbReference>
<name>A0ABP0XGW4_9BRYO</name>
<keyword evidence="5 8" id="KW-0378">Hydrolase</keyword>
<evidence type="ECO:0000256" key="4">
    <source>
        <dbReference type="ARBA" id="ARBA00022525"/>
    </source>
</evidence>
<reference evidence="9" key="1">
    <citation type="submission" date="2024-02" db="EMBL/GenBank/DDBJ databases">
        <authorList>
            <consortium name="ELIXIR-Norway"/>
            <consortium name="Elixir Norway"/>
        </authorList>
    </citation>
    <scope>NUCLEOTIDE SEQUENCE</scope>
</reference>
<keyword evidence="7" id="KW-0961">Cell wall biogenesis/degradation</keyword>
<evidence type="ECO:0000256" key="3">
    <source>
        <dbReference type="ARBA" id="ARBA00022512"/>
    </source>
</evidence>
<dbReference type="Proteomes" id="UP001497444">
    <property type="component" value="Chromosome 8"/>
</dbReference>
<evidence type="ECO:0000256" key="7">
    <source>
        <dbReference type="ARBA" id="ARBA00023316"/>
    </source>
</evidence>
<proteinExistence type="inferred from homology"/>
<evidence type="ECO:0000256" key="2">
    <source>
        <dbReference type="ARBA" id="ARBA00008834"/>
    </source>
</evidence>
<protein>
    <recommendedName>
        <fullName evidence="11">Polygalacturonase</fullName>
    </recommendedName>
</protein>
<keyword evidence="6 8" id="KW-0326">Glycosidase</keyword>
<evidence type="ECO:0008006" key="11">
    <source>
        <dbReference type="Google" id="ProtNLM"/>
    </source>
</evidence>
<keyword evidence="3" id="KW-0134">Cell wall</keyword>
<dbReference type="Gene3D" id="2.160.20.10">
    <property type="entry name" value="Single-stranded right-handed beta-helix, Pectin lyase-like"/>
    <property type="match status" value="1"/>
</dbReference>
<dbReference type="InterPro" id="IPR012334">
    <property type="entry name" value="Pectin_lyas_fold"/>
</dbReference>
<evidence type="ECO:0000256" key="6">
    <source>
        <dbReference type="ARBA" id="ARBA00023295"/>
    </source>
</evidence>
<accession>A0ABP0XGW4</accession>
<evidence type="ECO:0000313" key="10">
    <source>
        <dbReference type="Proteomes" id="UP001497444"/>
    </source>
</evidence>
<evidence type="ECO:0000256" key="8">
    <source>
        <dbReference type="RuleBase" id="RU361169"/>
    </source>
</evidence>
<organism evidence="9 10">
    <name type="scientific">Sphagnum jensenii</name>
    <dbReference type="NCBI Taxonomy" id="128206"/>
    <lineage>
        <taxon>Eukaryota</taxon>
        <taxon>Viridiplantae</taxon>
        <taxon>Streptophyta</taxon>
        <taxon>Embryophyta</taxon>
        <taxon>Bryophyta</taxon>
        <taxon>Sphagnophytina</taxon>
        <taxon>Sphagnopsida</taxon>
        <taxon>Sphagnales</taxon>
        <taxon>Sphagnaceae</taxon>
        <taxon>Sphagnum</taxon>
    </lineage>
</organism>
<dbReference type="PANTHER" id="PTHR31375">
    <property type="match status" value="1"/>
</dbReference>
<evidence type="ECO:0000313" key="9">
    <source>
        <dbReference type="EMBL" id="CAK9277770.1"/>
    </source>
</evidence>
<comment type="similarity">
    <text evidence="2 8">Belongs to the glycosyl hydrolase 28 family.</text>
</comment>
<sequence>MAAAMAAAAVTGHTNCETSSTAQGRAAAGIRGFAAAAGGPRSSSCRSVYNVRAFGANGNGVSSDSPAFLSAWTAACHSTGTATILVPAGFIYLLASPTDFSGAGCSATLILEVDGLVVAPKSPSAWKSSGASAHWIQFTDCTRFTLQGKGIFDGSGAAFWAKGGSSRPMAIRFLRATNVQVLGITIRNSPMVHLKFNNCNGGLIKGVTISAPANTPNTDGIHFQTAVSNFEVADCKIGTGDDCVSVGTGTSSVSIHDTICGPGHGIRIPTSNESLRVGFRLAASGAWERGTPLLVSRTFQSSTLCSSARLTAVGSRPLRNAHLVQQRDYGRRRKPHLYRPILRWWFWQKQCGPIELHFLHQYQRNDHLAGSSLSQLQYHSRMLTSRHEQHQPGAHKQPAAWVLLLRVLWNSFRIDAARQLPQTHGRHFNSEQRRQRNLWLLGSPSLQQFFFLVFVFAAGRPRG</sequence>
<dbReference type="Pfam" id="PF00295">
    <property type="entry name" value="Glyco_hydro_28"/>
    <property type="match status" value="1"/>
</dbReference>
<keyword evidence="4" id="KW-0964">Secreted</keyword>
<evidence type="ECO:0000256" key="1">
    <source>
        <dbReference type="ARBA" id="ARBA00004191"/>
    </source>
</evidence>